<dbReference type="Gene3D" id="1.10.260.40">
    <property type="entry name" value="lambda repressor-like DNA-binding domains"/>
    <property type="match status" value="1"/>
</dbReference>
<dbReference type="InterPro" id="IPR001387">
    <property type="entry name" value="Cro/C1-type_HTH"/>
</dbReference>
<gene>
    <name evidence="3" type="ORF">HF964_01475</name>
</gene>
<keyword evidence="4" id="KW-1185">Reference proteome</keyword>
<dbReference type="GO" id="GO:0003677">
    <property type="term" value="F:DNA binding"/>
    <property type="evidence" value="ECO:0007669"/>
    <property type="project" value="UniProtKB-KW"/>
</dbReference>
<sequence length="132" mass="15494">MFRIQQCRQDMGMSQQELADLLGVTRQSISLYEKEEREPKLEVWIKLAKYLNVDVAYLQGVSDVKKSPTLDELEMLQGERDLYCPYCGTEQMNPWELPTDEGETECDYCGREFHYECEVEVVYSSMKLEEVL</sequence>
<proteinExistence type="predicted"/>
<keyword evidence="1" id="KW-0238">DNA-binding</keyword>
<dbReference type="EMBL" id="JAAXPN010000001">
    <property type="protein sequence ID" value="NKZ23480.1"/>
    <property type="molecule type" value="Genomic_DNA"/>
</dbReference>
<dbReference type="AlphaFoldDB" id="A0A7X6S211"/>
<protein>
    <submittedName>
        <fullName evidence="3">Helix-turn-helix transcriptional regulator</fullName>
    </submittedName>
</protein>
<dbReference type="Pfam" id="PF01381">
    <property type="entry name" value="HTH_3"/>
    <property type="match status" value="1"/>
</dbReference>
<name>A0A7X6S211_9LACO</name>
<evidence type="ECO:0000313" key="4">
    <source>
        <dbReference type="Proteomes" id="UP000549765"/>
    </source>
</evidence>
<dbReference type="CDD" id="cd00093">
    <property type="entry name" value="HTH_XRE"/>
    <property type="match status" value="1"/>
</dbReference>
<dbReference type="Proteomes" id="UP000549765">
    <property type="component" value="Unassembled WGS sequence"/>
</dbReference>
<dbReference type="PANTHER" id="PTHR46558">
    <property type="entry name" value="TRACRIPTIONAL REGULATORY PROTEIN-RELATED-RELATED"/>
    <property type="match status" value="1"/>
</dbReference>
<dbReference type="InterPro" id="IPR010982">
    <property type="entry name" value="Lambda_DNA-bd_dom_sf"/>
</dbReference>
<dbReference type="SUPFAM" id="SSF47413">
    <property type="entry name" value="lambda repressor-like DNA-binding domains"/>
    <property type="match status" value="1"/>
</dbReference>
<evidence type="ECO:0000313" key="3">
    <source>
        <dbReference type="EMBL" id="NKZ23480.1"/>
    </source>
</evidence>
<dbReference type="PANTHER" id="PTHR46558:SF11">
    <property type="entry name" value="HTH-TYPE TRANSCRIPTIONAL REGULATOR XRE"/>
    <property type="match status" value="1"/>
</dbReference>
<accession>A0A7X6S211</accession>
<reference evidence="3 4" key="1">
    <citation type="submission" date="2020-04" db="EMBL/GenBank/DDBJ databases">
        <title>MicrobeNet Type strains.</title>
        <authorList>
            <person name="Nicholson A.C."/>
        </authorList>
    </citation>
    <scope>NUCLEOTIDE SEQUENCE [LARGE SCALE GENOMIC DNA]</scope>
    <source>
        <strain evidence="3 4">CCUG 61472</strain>
    </source>
</reference>
<dbReference type="PROSITE" id="PS50943">
    <property type="entry name" value="HTH_CROC1"/>
    <property type="match status" value="1"/>
</dbReference>
<comment type="caution">
    <text evidence="3">The sequence shown here is derived from an EMBL/GenBank/DDBJ whole genome shotgun (WGS) entry which is preliminary data.</text>
</comment>
<dbReference type="SMART" id="SM00530">
    <property type="entry name" value="HTH_XRE"/>
    <property type="match status" value="1"/>
</dbReference>
<organism evidence="3 4">
    <name type="scientific">Periweissella fabalis</name>
    <dbReference type="NCBI Taxonomy" id="1070421"/>
    <lineage>
        <taxon>Bacteria</taxon>
        <taxon>Bacillati</taxon>
        <taxon>Bacillota</taxon>
        <taxon>Bacilli</taxon>
        <taxon>Lactobacillales</taxon>
        <taxon>Lactobacillaceae</taxon>
        <taxon>Periweissella</taxon>
    </lineage>
</organism>
<evidence type="ECO:0000259" key="2">
    <source>
        <dbReference type="PROSITE" id="PS50943"/>
    </source>
</evidence>
<evidence type="ECO:0000256" key="1">
    <source>
        <dbReference type="ARBA" id="ARBA00023125"/>
    </source>
</evidence>
<feature type="domain" description="HTH cro/C1-type" evidence="2">
    <location>
        <begin position="4"/>
        <end position="58"/>
    </location>
</feature>
<dbReference type="RefSeq" id="WP_168721273.1">
    <property type="nucleotide sequence ID" value="NZ_JAAXPN010000001.1"/>
</dbReference>